<feature type="transmembrane region" description="Helical" evidence="6">
    <location>
        <begin position="581"/>
        <end position="604"/>
    </location>
</feature>
<evidence type="ECO:0000256" key="3">
    <source>
        <dbReference type="ARBA" id="ARBA00022692"/>
    </source>
</evidence>
<comment type="similarity">
    <text evidence="2 6">Belongs to the anoctamin family.</text>
</comment>
<comment type="caution">
    <text evidence="6">Lacks conserved residue(s) required for the propagation of feature annotation.</text>
</comment>
<dbReference type="STRING" id="188477.A0A3S1A095"/>
<feature type="transmembrane region" description="Helical" evidence="6">
    <location>
        <begin position="634"/>
        <end position="659"/>
    </location>
</feature>
<comment type="subcellular location">
    <subcellularLocation>
        <location evidence="1 6">Membrane</location>
        <topology evidence="1 6">Multi-pass membrane protein</topology>
    </subcellularLocation>
</comment>
<feature type="transmembrane region" description="Helical" evidence="6">
    <location>
        <begin position="431"/>
        <end position="456"/>
    </location>
</feature>
<feature type="compositionally biased region" description="Basic and acidic residues" evidence="7">
    <location>
        <begin position="919"/>
        <end position="933"/>
    </location>
</feature>
<dbReference type="GO" id="GO:0005886">
    <property type="term" value="C:plasma membrane"/>
    <property type="evidence" value="ECO:0007669"/>
    <property type="project" value="TreeGrafter"/>
</dbReference>
<evidence type="ECO:0000256" key="1">
    <source>
        <dbReference type="ARBA" id="ARBA00004141"/>
    </source>
</evidence>
<dbReference type="PANTHER" id="PTHR12308">
    <property type="entry name" value="ANOCTAMIN"/>
    <property type="match status" value="1"/>
</dbReference>
<feature type="transmembrane region" description="Helical" evidence="6">
    <location>
        <begin position="241"/>
        <end position="263"/>
    </location>
</feature>
<feature type="region of interest" description="Disordered" evidence="7">
    <location>
        <begin position="746"/>
        <end position="772"/>
    </location>
</feature>
<dbReference type="Pfam" id="PF04547">
    <property type="entry name" value="Anoctamin"/>
    <property type="match status" value="1"/>
</dbReference>
<keyword evidence="10" id="KW-1185">Reference proteome</keyword>
<name>A0A3S1A095_ELYCH</name>
<feature type="region of interest" description="Disordered" evidence="7">
    <location>
        <begin position="1043"/>
        <end position="1096"/>
    </location>
</feature>
<evidence type="ECO:0000256" key="5">
    <source>
        <dbReference type="ARBA" id="ARBA00023136"/>
    </source>
</evidence>
<feature type="compositionally biased region" description="Basic and acidic residues" evidence="7">
    <location>
        <begin position="1072"/>
        <end position="1090"/>
    </location>
</feature>
<evidence type="ECO:0000256" key="7">
    <source>
        <dbReference type="SAM" id="MobiDB-lite"/>
    </source>
</evidence>
<keyword evidence="5 6" id="KW-0472">Membrane</keyword>
<feature type="compositionally biased region" description="Polar residues" evidence="7">
    <location>
        <begin position="832"/>
        <end position="845"/>
    </location>
</feature>
<sequence>MLTNSGDVDKKRGERDSNHQSFIRHRIPYRLLGKRALSAKRLVVSSKVLFPAIPTQNCDVVLTFPSSTEDGTLMWLLARLKTRAPNLRVQVRHHSHTGIYGFYLTALYESLLQGAEELGILKPLKSEYGGGMKEFVFEDQDCFAGIEEESFFFTSQERQSIVLHFLNELRATGDDCLKGISFIEGQPIVPLLLTKNVISQLFPLHCHEDLKVLRKNWVQAIFSRQPLDSVCQYFGVKISLYFAYLGHYTTWLLLPAVIGLLVFLYQGDNQFIDDLFFVGFGLFNSVWSTLYLKFWSRTSTSYCYKWGTLQKKDELLKDPRPLFKGDPVKSPVTGHLELAYPPWKRFFFIHFVTAPVVLIGLAFVFAAMLLCFELQEWVNGLIDEEELPYVFSFLPKVLLALVVSVMDEVYKKLAIWLTFRENYRLEESHETGLILKLVLFQFVNSFLSLFYIGFYLRDMDRLRDQLAALLITRQVLGNLKEAILPYVVWKARLYSAGYKLATRMSPASLDKEVERMTLQAEKGIQRKKAGKSLEGSSKLSGAEEDDAQDESIPTLTQAEVESEMKKYEGTLDDYLEMVIQFGYVTLFSSAFPLAAFCALVNNIIEIRSDAFKLCITHQRPFGQQVENIGIWQDVLMFMSVLAVTVNCALISTSGLLARFFPDLTAALYCIIFIAVEHLMITGKFFLYRSIPDFPNTVATEMAKLEYKRTEALKQLLVSQTASSNPLGASTVHESPPQRRRRFFEQEACSDQSSPSVDNTNSPSVITPTSTIQRPCDFYTPSQALLGKSKMDDRPPVPMRKSLLKNKTFGNEDKFIANLAELANVMEPLVDNGNSGKNPNFPTASVETLKGQKDSLPPPGRPFVSGEGDRKQSSEIVKKIYRRRLDLESWRRRSEPVASAIKQAVSMHRSSQRESSATHQADDGIRHSRSLSLREEIRRSKEKMHMLDKSRLCGGSDNTKLPVDSHTVPSLSSLSLTSSLPPPAASTGLKYCGSPMLKNRVGGIPSPRPIRLLSGKSRSFSNIDTAEMKPSFRDRLSWKGELPFLKKMPDSSDSEPTVATDLNGLENLPLKTDVQHSELDCKEKTKPKTEEEAPNMK</sequence>
<protein>
    <recommendedName>
        <fullName evidence="6">Anoctamin</fullName>
    </recommendedName>
</protein>
<dbReference type="AlphaFoldDB" id="A0A3S1A095"/>
<feature type="transmembrane region" description="Helical" evidence="6">
    <location>
        <begin position="665"/>
        <end position="686"/>
    </location>
</feature>
<evidence type="ECO:0000259" key="8">
    <source>
        <dbReference type="Pfam" id="PF04547"/>
    </source>
</evidence>
<evidence type="ECO:0000256" key="6">
    <source>
        <dbReference type="RuleBase" id="RU280814"/>
    </source>
</evidence>
<feature type="transmembrane region" description="Helical" evidence="6">
    <location>
        <begin position="346"/>
        <end position="369"/>
    </location>
</feature>
<feature type="transmembrane region" description="Helical" evidence="6">
    <location>
        <begin position="275"/>
        <end position="292"/>
    </location>
</feature>
<feature type="region of interest" description="Disordered" evidence="7">
    <location>
        <begin position="524"/>
        <end position="555"/>
    </location>
</feature>
<feature type="region of interest" description="Disordered" evidence="7">
    <location>
        <begin position="832"/>
        <end position="871"/>
    </location>
</feature>
<reference evidence="9 10" key="1">
    <citation type="submission" date="2019-01" db="EMBL/GenBank/DDBJ databases">
        <title>A draft genome assembly of the solar-powered sea slug Elysia chlorotica.</title>
        <authorList>
            <person name="Cai H."/>
            <person name="Li Q."/>
            <person name="Fang X."/>
            <person name="Li J."/>
            <person name="Curtis N.E."/>
            <person name="Altenburger A."/>
            <person name="Shibata T."/>
            <person name="Feng M."/>
            <person name="Maeda T."/>
            <person name="Schwartz J.A."/>
            <person name="Shigenobu S."/>
            <person name="Lundholm N."/>
            <person name="Nishiyama T."/>
            <person name="Yang H."/>
            <person name="Hasebe M."/>
            <person name="Li S."/>
            <person name="Pierce S.K."/>
            <person name="Wang J."/>
        </authorList>
    </citation>
    <scope>NUCLEOTIDE SEQUENCE [LARGE SCALE GENOMIC DNA]</scope>
    <source>
        <strain evidence="9">EC2010</strain>
        <tissue evidence="9">Whole organism of an adult</tissue>
    </source>
</reference>
<gene>
    <name evidence="9" type="ORF">EGW08_012812</name>
</gene>
<evidence type="ECO:0000313" key="9">
    <source>
        <dbReference type="EMBL" id="RUS79435.1"/>
    </source>
</evidence>
<dbReference type="InterPro" id="IPR007632">
    <property type="entry name" value="Anoctamin"/>
</dbReference>
<feature type="compositionally biased region" description="Polar residues" evidence="7">
    <location>
        <begin position="748"/>
        <end position="772"/>
    </location>
</feature>
<dbReference type="GO" id="GO:0005254">
    <property type="term" value="F:chloride channel activity"/>
    <property type="evidence" value="ECO:0007669"/>
    <property type="project" value="TreeGrafter"/>
</dbReference>
<evidence type="ECO:0000256" key="4">
    <source>
        <dbReference type="ARBA" id="ARBA00022989"/>
    </source>
</evidence>
<accession>A0A3S1A095</accession>
<evidence type="ECO:0000256" key="2">
    <source>
        <dbReference type="ARBA" id="ARBA00009671"/>
    </source>
</evidence>
<evidence type="ECO:0000313" key="10">
    <source>
        <dbReference type="Proteomes" id="UP000271974"/>
    </source>
</evidence>
<dbReference type="PANTHER" id="PTHR12308:SF51">
    <property type="entry name" value="ANOCTAMIN-8"/>
    <property type="match status" value="1"/>
</dbReference>
<dbReference type="InterPro" id="IPR049452">
    <property type="entry name" value="Anoctamin_TM"/>
</dbReference>
<keyword evidence="4 6" id="KW-1133">Transmembrane helix</keyword>
<feature type="domain" description="Anoctamin transmembrane" evidence="8">
    <location>
        <begin position="230"/>
        <end position="703"/>
    </location>
</feature>
<dbReference type="OrthoDB" id="296386at2759"/>
<proteinExistence type="inferred from homology"/>
<feature type="region of interest" description="Disordered" evidence="7">
    <location>
        <begin position="891"/>
        <end position="933"/>
    </location>
</feature>
<keyword evidence="3 6" id="KW-0812">Transmembrane</keyword>
<comment type="caution">
    <text evidence="9">The sequence shown here is derived from an EMBL/GenBank/DDBJ whole genome shotgun (WGS) entry which is preliminary data.</text>
</comment>
<organism evidence="9 10">
    <name type="scientific">Elysia chlorotica</name>
    <name type="common">Eastern emerald elysia</name>
    <name type="synonym">Sea slug</name>
    <dbReference type="NCBI Taxonomy" id="188477"/>
    <lineage>
        <taxon>Eukaryota</taxon>
        <taxon>Metazoa</taxon>
        <taxon>Spiralia</taxon>
        <taxon>Lophotrochozoa</taxon>
        <taxon>Mollusca</taxon>
        <taxon>Gastropoda</taxon>
        <taxon>Heterobranchia</taxon>
        <taxon>Euthyneura</taxon>
        <taxon>Panpulmonata</taxon>
        <taxon>Sacoglossa</taxon>
        <taxon>Placobranchoidea</taxon>
        <taxon>Plakobranchidae</taxon>
        <taxon>Elysia</taxon>
    </lineage>
</organism>
<dbReference type="EMBL" id="RQTK01000451">
    <property type="protein sequence ID" value="RUS79435.1"/>
    <property type="molecule type" value="Genomic_DNA"/>
</dbReference>
<feature type="non-terminal residue" evidence="9">
    <location>
        <position position="1096"/>
    </location>
</feature>
<dbReference type="Proteomes" id="UP000271974">
    <property type="component" value="Unassembled WGS sequence"/>
</dbReference>